<reference evidence="2 3" key="1">
    <citation type="journal article" date="2014" name="Int. J. Syst. Evol. Microbiol.">
        <title>Complete genome sequence of Corynebacterium casei LMG S-19264T (=DSM 44701T), isolated from a smear-ripened cheese.</title>
        <authorList>
            <consortium name="US DOE Joint Genome Institute (JGI-PGF)"/>
            <person name="Walter F."/>
            <person name="Albersmeier A."/>
            <person name="Kalinowski J."/>
            <person name="Ruckert C."/>
        </authorList>
    </citation>
    <scope>NUCLEOTIDE SEQUENCE [LARGE SCALE GENOMIC DNA]</scope>
    <source>
        <strain evidence="2 3">CGMCC 4.7206</strain>
    </source>
</reference>
<dbReference type="RefSeq" id="WP_188985484.1">
    <property type="nucleotide sequence ID" value="NZ_BAAAHC010000017.1"/>
</dbReference>
<dbReference type="EMBL" id="BMMT01000002">
    <property type="protein sequence ID" value="GGI73079.1"/>
    <property type="molecule type" value="Genomic_DNA"/>
</dbReference>
<accession>A0A917JKH1</accession>
<organism evidence="2 3">
    <name type="scientific">Saccharopolyspora thermophila</name>
    <dbReference type="NCBI Taxonomy" id="89367"/>
    <lineage>
        <taxon>Bacteria</taxon>
        <taxon>Bacillati</taxon>
        <taxon>Actinomycetota</taxon>
        <taxon>Actinomycetes</taxon>
        <taxon>Pseudonocardiales</taxon>
        <taxon>Pseudonocardiaceae</taxon>
        <taxon>Saccharopolyspora</taxon>
    </lineage>
</organism>
<evidence type="ECO:0000313" key="1">
    <source>
        <dbReference type="EMBL" id="GAA0533995.1"/>
    </source>
</evidence>
<evidence type="ECO:0000313" key="4">
    <source>
        <dbReference type="Proteomes" id="UP001500220"/>
    </source>
</evidence>
<proteinExistence type="predicted"/>
<comment type="caution">
    <text evidence="2">The sequence shown here is derived from an EMBL/GenBank/DDBJ whole genome shotgun (WGS) entry which is preliminary data.</text>
</comment>
<evidence type="ECO:0000313" key="3">
    <source>
        <dbReference type="Proteomes" id="UP000597989"/>
    </source>
</evidence>
<dbReference type="Proteomes" id="UP001500220">
    <property type="component" value="Unassembled WGS sequence"/>
</dbReference>
<protein>
    <submittedName>
        <fullName evidence="2">Uncharacterized protein</fullName>
    </submittedName>
</protein>
<keyword evidence="4" id="KW-1185">Reference proteome</keyword>
<name>A0A917JKH1_9PSEU</name>
<reference evidence="2" key="3">
    <citation type="submission" date="2020-09" db="EMBL/GenBank/DDBJ databases">
        <authorList>
            <person name="Sun Q."/>
            <person name="Zhou Y."/>
        </authorList>
    </citation>
    <scope>NUCLEOTIDE SEQUENCE</scope>
    <source>
        <strain evidence="2">CGMCC 4.7206</strain>
    </source>
</reference>
<gene>
    <name evidence="1" type="ORF">GCM10009545_40710</name>
    <name evidence="2" type="ORF">GCM10011581_07530</name>
</gene>
<evidence type="ECO:0000313" key="2">
    <source>
        <dbReference type="EMBL" id="GGI73079.1"/>
    </source>
</evidence>
<sequence length="336" mass="36349">MGSYCVRDEVERASWIRRSIIQEAACLTFVRGASLTRIAEAFGAVTERCCPLDIEDFCEEAFARQEKHPMVALRSVGDWVLVVEDSGRQGQRPEVLRRAGRCAAVSAFWDANALTRFSYAAHGAVRTTFEAVLPEYREGTAPDELEGVRAGLPWREADPVPLMLALAGRITRLSPDPDWLAGQFHTFPVAPWPDDLVAVPDPMDALTGYPAALASALRGATDAGRRRAATAVARHVLTAADCLAHPAARSALTALDTGHPVDGCALGEAVRQLAWESTLQRPASKVRNQLRAVEALRQATREDPLTALVTTLAEARHVRGVDVGELTRITTAELAG</sequence>
<dbReference type="AlphaFoldDB" id="A0A917JKH1"/>
<dbReference type="InterPro" id="IPR045592">
    <property type="entry name" value="DUF6461"/>
</dbReference>
<reference evidence="1 4" key="2">
    <citation type="journal article" date="2019" name="Int. J. Syst. Evol. Microbiol.">
        <title>The Global Catalogue of Microorganisms (GCM) 10K type strain sequencing project: providing services to taxonomists for standard genome sequencing and annotation.</title>
        <authorList>
            <consortium name="The Broad Institute Genomics Platform"/>
            <consortium name="The Broad Institute Genome Sequencing Center for Infectious Disease"/>
            <person name="Wu L."/>
            <person name="Ma J."/>
        </authorList>
    </citation>
    <scope>NUCLEOTIDE SEQUENCE [LARGE SCALE GENOMIC DNA]</scope>
    <source>
        <strain evidence="1 4">JCM 10664</strain>
    </source>
</reference>
<dbReference type="Proteomes" id="UP000597989">
    <property type="component" value="Unassembled WGS sequence"/>
</dbReference>
<reference evidence="1" key="4">
    <citation type="submission" date="2023-12" db="EMBL/GenBank/DDBJ databases">
        <authorList>
            <person name="Sun Q."/>
            <person name="Inoue M."/>
        </authorList>
    </citation>
    <scope>NUCLEOTIDE SEQUENCE</scope>
    <source>
        <strain evidence="1">JCM 10664</strain>
    </source>
</reference>
<dbReference type="EMBL" id="BAAAHC010000017">
    <property type="protein sequence ID" value="GAA0533995.1"/>
    <property type="molecule type" value="Genomic_DNA"/>
</dbReference>
<dbReference type="Pfam" id="PF20062">
    <property type="entry name" value="DUF6461"/>
    <property type="match status" value="1"/>
</dbReference>